<evidence type="ECO:0000313" key="1">
    <source>
        <dbReference type="EMBL" id="SEQ92098.1"/>
    </source>
</evidence>
<dbReference type="Gene3D" id="3.40.630.30">
    <property type="match status" value="1"/>
</dbReference>
<dbReference type="Proteomes" id="UP000199427">
    <property type="component" value="Unassembled WGS sequence"/>
</dbReference>
<dbReference type="InterPro" id="IPR016181">
    <property type="entry name" value="Acyl_CoA_acyltransferase"/>
</dbReference>
<organism evidence="1 2">
    <name type="scientific">Piscibacillus halophilus</name>
    <dbReference type="NCBI Taxonomy" id="571933"/>
    <lineage>
        <taxon>Bacteria</taxon>
        <taxon>Bacillati</taxon>
        <taxon>Bacillota</taxon>
        <taxon>Bacilli</taxon>
        <taxon>Bacillales</taxon>
        <taxon>Bacillaceae</taxon>
        <taxon>Piscibacillus</taxon>
    </lineage>
</organism>
<dbReference type="AlphaFoldDB" id="A0A1H9JZ95"/>
<dbReference type="EMBL" id="FOES01000034">
    <property type="protein sequence ID" value="SEQ92098.1"/>
    <property type="molecule type" value="Genomic_DNA"/>
</dbReference>
<accession>A0A1H9JZ95</accession>
<evidence type="ECO:0000313" key="2">
    <source>
        <dbReference type="Proteomes" id="UP000199427"/>
    </source>
</evidence>
<reference evidence="1 2" key="1">
    <citation type="submission" date="2016-10" db="EMBL/GenBank/DDBJ databases">
        <authorList>
            <person name="de Groot N.N."/>
        </authorList>
    </citation>
    <scope>NUCLEOTIDE SEQUENCE [LARGE SCALE GENOMIC DNA]</scope>
    <source>
        <strain evidence="1 2">DSM 21633</strain>
    </source>
</reference>
<gene>
    <name evidence="1" type="ORF">SAMN05216362_13422</name>
</gene>
<dbReference type="SUPFAM" id="SSF55729">
    <property type="entry name" value="Acyl-CoA N-acyltransferases (Nat)"/>
    <property type="match status" value="1"/>
</dbReference>
<evidence type="ECO:0008006" key="3">
    <source>
        <dbReference type="Google" id="ProtNLM"/>
    </source>
</evidence>
<dbReference type="STRING" id="571933.SAMN05216362_13422"/>
<sequence>MMINITPVKEQKTKEYDSFFKQEKDKELFNEPWVKEHGYFLELDGQQLGFFVLYPINDKKVWLRRLVMSEQTNPALLIMVFDWVSEKARAQKYKELFVHVQEASTSPLLEMNGFKETYEAPVHDPKDVDWFIKEL</sequence>
<proteinExistence type="predicted"/>
<keyword evidence="2" id="KW-1185">Reference proteome</keyword>
<name>A0A1H9JZ95_9BACI</name>
<protein>
    <recommendedName>
        <fullName evidence="3">N-acetyltransferase domain-containing protein</fullName>
    </recommendedName>
</protein>